<feature type="transmembrane region" description="Helical" evidence="7">
    <location>
        <begin position="293"/>
        <end position="310"/>
    </location>
</feature>
<evidence type="ECO:0000256" key="1">
    <source>
        <dbReference type="ARBA" id="ARBA00004651"/>
    </source>
</evidence>
<feature type="transmembrane region" description="Helical" evidence="7">
    <location>
        <begin position="84"/>
        <end position="104"/>
    </location>
</feature>
<sequence>MDTTTSPRTQSTQSAGFRTFLFIWAAQLIARTGNGLTAFGLGVHVFRVTGRATPVAMVAMAAFLPSVLLAPIGGVIADRFDRRLVMILGDTSSAIGLILLLFALHNHASIAILCGCVAFGSVCQSVMDPAYRATVSDLLTPDEYARAGGLVQLASASQYLIAPALGGAILAHAAVTALITIDICTMATTVLAMGIVWRNLRTKVTATSAREEGFWEGFRLGVRWLAGERGVVTMLCLITLVTFCIGFAQTLFTPLLLDLTTERVLGILTSVSACGMLVSSAVIGGLGTGNNHLRYLACGLACTGIALAALGSTPNVILIGVFAFAFFMTLPVLNTSLEVLVRAAIPNETQGRVWGLISLISQIGYLFAYALAGPLADQVFNPLLRPDGALAHSVGTVIGVGNTRGIGLMFIVVGALLIGLAGLLQRSRSARALQANFLTKLNETATDTPATTTDTPASE</sequence>
<feature type="transmembrane region" description="Helical" evidence="7">
    <location>
        <begin position="21"/>
        <end position="43"/>
    </location>
</feature>
<reference evidence="8 9" key="1">
    <citation type="submission" date="2019-08" db="EMBL/GenBank/DDBJ databases">
        <authorList>
            <person name="Lei W."/>
        </authorList>
    </citation>
    <scope>NUCLEOTIDE SEQUENCE [LARGE SCALE GENOMIC DNA]</scope>
    <source>
        <strain evidence="8 9">CCUG 58627</strain>
    </source>
</reference>
<feature type="transmembrane region" description="Helical" evidence="7">
    <location>
        <begin position="406"/>
        <end position="424"/>
    </location>
</feature>
<feature type="transmembrane region" description="Helical" evidence="7">
    <location>
        <begin position="110"/>
        <end position="127"/>
    </location>
</feature>
<keyword evidence="3" id="KW-1003">Cell membrane</keyword>
<evidence type="ECO:0000313" key="9">
    <source>
        <dbReference type="Proteomes" id="UP000320791"/>
    </source>
</evidence>
<dbReference type="CDD" id="cd06173">
    <property type="entry name" value="MFS_MefA_like"/>
    <property type="match status" value="1"/>
</dbReference>
<name>A0A5C5TTH3_9CORY</name>
<dbReference type="SUPFAM" id="SSF103473">
    <property type="entry name" value="MFS general substrate transporter"/>
    <property type="match status" value="1"/>
</dbReference>
<dbReference type="Proteomes" id="UP000320791">
    <property type="component" value="Unassembled WGS sequence"/>
</dbReference>
<evidence type="ECO:0000256" key="7">
    <source>
        <dbReference type="SAM" id="Phobius"/>
    </source>
</evidence>
<keyword evidence="2" id="KW-0813">Transport</keyword>
<evidence type="ECO:0000256" key="6">
    <source>
        <dbReference type="ARBA" id="ARBA00023136"/>
    </source>
</evidence>
<feature type="transmembrane region" description="Helical" evidence="7">
    <location>
        <begin position="177"/>
        <end position="197"/>
    </location>
</feature>
<keyword evidence="9" id="KW-1185">Reference proteome</keyword>
<keyword evidence="5 7" id="KW-1133">Transmembrane helix</keyword>
<dbReference type="GO" id="GO:0005886">
    <property type="term" value="C:plasma membrane"/>
    <property type="evidence" value="ECO:0007669"/>
    <property type="project" value="UniProtKB-SubCell"/>
</dbReference>
<dbReference type="OrthoDB" id="5494559at2"/>
<proteinExistence type="predicted"/>
<evidence type="ECO:0000256" key="2">
    <source>
        <dbReference type="ARBA" id="ARBA00022448"/>
    </source>
</evidence>
<dbReference type="PANTHER" id="PTHR43266:SF2">
    <property type="entry name" value="MAJOR FACILITATOR SUPERFAMILY (MFS) PROFILE DOMAIN-CONTAINING PROTEIN"/>
    <property type="match status" value="1"/>
</dbReference>
<feature type="transmembrane region" description="Helical" evidence="7">
    <location>
        <begin position="148"/>
        <end position="171"/>
    </location>
</feature>
<feature type="transmembrane region" description="Helical" evidence="7">
    <location>
        <begin position="231"/>
        <end position="252"/>
    </location>
</feature>
<dbReference type="Pfam" id="PF07690">
    <property type="entry name" value="MFS_1"/>
    <property type="match status" value="1"/>
</dbReference>
<evidence type="ECO:0000313" key="8">
    <source>
        <dbReference type="EMBL" id="TWT17511.1"/>
    </source>
</evidence>
<comment type="caution">
    <text evidence="8">The sequence shown here is derived from an EMBL/GenBank/DDBJ whole genome shotgun (WGS) entry which is preliminary data.</text>
</comment>
<dbReference type="EMBL" id="VOHM01000040">
    <property type="protein sequence ID" value="TWT17511.1"/>
    <property type="molecule type" value="Genomic_DNA"/>
</dbReference>
<accession>A0A5C5TTH3</accession>
<keyword evidence="6 7" id="KW-0472">Membrane</keyword>
<feature type="transmembrane region" description="Helical" evidence="7">
    <location>
        <begin position="264"/>
        <end position="286"/>
    </location>
</feature>
<dbReference type="RefSeq" id="WP_146325652.1">
    <property type="nucleotide sequence ID" value="NZ_BAABLR010000058.1"/>
</dbReference>
<dbReference type="AlphaFoldDB" id="A0A5C5TTH3"/>
<dbReference type="InterPro" id="IPR011701">
    <property type="entry name" value="MFS"/>
</dbReference>
<dbReference type="PANTHER" id="PTHR43266">
    <property type="entry name" value="MACROLIDE-EFFLUX PROTEIN"/>
    <property type="match status" value="1"/>
</dbReference>
<feature type="transmembrane region" description="Helical" evidence="7">
    <location>
        <begin position="55"/>
        <end position="77"/>
    </location>
</feature>
<evidence type="ECO:0000256" key="3">
    <source>
        <dbReference type="ARBA" id="ARBA00022475"/>
    </source>
</evidence>
<dbReference type="InterPro" id="IPR036259">
    <property type="entry name" value="MFS_trans_sf"/>
</dbReference>
<protein>
    <submittedName>
        <fullName evidence="8">MFS transporter</fullName>
    </submittedName>
</protein>
<gene>
    <name evidence="8" type="ORF">FRX94_12355</name>
</gene>
<feature type="transmembrane region" description="Helical" evidence="7">
    <location>
        <begin position="316"/>
        <end position="341"/>
    </location>
</feature>
<evidence type="ECO:0000256" key="4">
    <source>
        <dbReference type="ARBA" id="ARBA00022692"/>
    </source>
</evidence>
<organism evidence="8 9">
    <name type="scientific">Corynebacterium canis</name>
    <dbReference type="NCBI Taxonomy" id="679663"/>
    <lineage>
        <taxon>Bacteria</taxon>
        <taxon>Bacillati</taxon>
        <taxon>Actinomycetota</taxon>
        <taxon>Actinomycetes</taxon>
        <taxon>Mycobacteriales</taxon>
        <taxon>Corynebacteriaceae</taxon>
        <taxon>Corynebacterium</taxon>
    </lineage>
</organism>
<comment type="subcellular location">
    <subcellularLocation>
        <location evidence="1">Cell membrane</location>
        <topology evidence="1">Multi-pass membrane protein</topology>
    </subcellularLocation>
</comment>
<evidence type="ECO:0000256" key="5">
    <source>
        <dbReference type="ARBA" id="ARBA00022989"/>
    </source>
</evidence>
<dbReference type="Gene3D" id="1.20.1250.20">
    <property type="entry name" value="MFS general substrate transporter like domains"/>
    <property type="match status" value="1"/>
</dbReference>
<feature type="transmembrane region" description="Helical" evidence="7">
    <location>
        <begin position="353"/>
        <end position="372"/>
    </location>
</feature>
<dbReference type="GO" id="GO:0022857">
    <property type="term" value="F:transmembrane transporter activity"/>
    <property type="evidence" value="ECO:0007669"/>
    <property type="project" value="InterPro"/>
</dbReference>
<keyword evidence="4 7" id="KW-0812">Transmembrane</keyword>